<gene>
    <name evidence="4" type="ORF">HAHE_18190</name>
</gene>
<evidence type="ECO:0000313" key="4">
    <source>
        <dbReference type="EMBL" id="BCX47911.1"/>
    </source>
</evidence>
<dbReference type="RefSeq" id="WP_338690375.1">
    <property type="nucleotide sequence ID" value="NZ_AP024702.1"/>
</dbReference>
<dbReference type="InterPro" id="IPR011050">
    <property type="entry name" value="Pectin_lyase_fold/virulence"/>
</dbReference>
<feature type="compositionally biased region" description="Polar residues" evidence="2">
    <location>
        <begin position="350"/>
        <end position="361"/>
    </location>
</feature>
<proteinExistence type="predicted"/>
<evidence type="ECO:0000256" key="3">
    <source>
        <dbReference type="SAM" id="SignalP"/>
    </source>
</evidence>
<dbReference type="SUPFAM" id="SSF49899">
    <property type="entry name" value="Concanavalin A-like lectins/glucanases"/>
    <property type="match status" value="1"/>
</dbReference>
<evidence type="ECO:0000313" key="5">
    <source>
        <dbReference type="Proteomes" id="UP001374893"/>
    </source>
</evidence>
<dbReference type="Pfam" id="PF13385">
    <property type="entry name" value="Laminin_G_3"/>
    <property type="match status" value="1"/>
</dbReference>
<organism evidence="4 5">
    <name type="scientific">Haloferula helveola</name>
    <dbReference type="NCBI Taxonomy" id="490095"/>
    <lineage>
        <taxon>Bacteria</taxon>
        <taxon>Pseudomonadati</taxon>
        <taxon>Verrucomicrobiota</taxon>
        <taxon>Verrucomicrobiia</taxon>
        <taxon>Verrucomicrobiales</taxon>
        <taxon>Verrucomicrobiaceae</taxon>
        <taxon>Haloferula</taxon>
    </lineage>
</organism>
<evidence type="ECO:0008006" key="6">
    <source>
        <dbReference type="Google" id="ProtNLM"/>
    </source>
</evidence>
<reference evidence="4 5" key="1">
    <citation type="submission" date="2021-06" db="EMBL/GenBank/DDBJ databases">
        <title>Complete genome of Haloferula helveola possessing various polysaccharide degrading enzymes.</title>
        <authorList>
            <person name="Takami H."/>
            <person name="Huang C."/>
            <person name="Hamasaki K."/>
        </authorList>
    </citation>
    <scope>NUCLEOTIDE SEQUENCE [LARGE SCALE GENOMIC DNA]</scope>
    <source>
        <strain evidence="4 5">CN-1</strain>
    </source>
</reference>
<feature type="region of interest" description="Disordered" evidence="2">
    <location>
        <begin position="338"/>
        <end position="361"/>
    </location>
</feature>
<keyword evidence="5" id="KW-1185">Reference proteome</keyword>
<evidence type="ECO:0000256" key="1">
    <source>
        <dbReference type="ARBA" id="ARBA00022729"/>
    </source>
</evidence>
<accession>A0ABN6H2Q5</accession>
<dbReference type="EMBL" id="AP024702">
    <property type="protein sequence ID" value="BCX47911.1"/>
    <property type="molecule type" value="Genomic_DNA"/>
</dbReference>
<sequence length="1379" mass="141339">MRFFLIITVLLGMPAASLAEAEADLLVAFDNSYTDGVGGDENAKVLTANAVAASNYINQVSGSPARMRVCGYHKTWWQGNRSTLGGYVNWLNNYGDSELNDVTSAADAAGADLVAYICQGTDTGIAAVAQQPGRYAAYQPNSFWNNIVAHESGGHNYGLDHRVGRADPKTIMLHNYCGGGSQGYFSNPNIWLNGVQLIGEGSCLGTALQGGDAVANLSNAAQGVADRRERVVWGSYRGAITHRWQFNQAAGAAPAGTSIGGTGGTAYVRGNGATFTGTALRLPGGTTGNAAGSSIAAYIDLPNGMFSGMPNWTLEIWATPLSGKTWMRVVDIGRPAEAGDGTGAAGEYTPTASSPAPGVTSGSDQIGLSAAMGGASLNNQRLITGVNGTYQTDDSNLGTTAGEIHHYAITFGGGTIKWYRDGTLIKTRSVSFSSADLEDVNNWLGRSLWSNDQMAHMDYHDVRVQSLALNDRQVAANYLMGPNDSVVTLWANDPFGSSGFVNGSWEYGQSTPNPTQDYEIGELTLRTPANSSNNSFPGKSLAITGGGTMLIKSTAARTTTVNDLRLAGSTISNAGSGTQTLAGNITMATATENYIRGANGDLVISANISGGVGGGGMHYSENTITLTGDNSGYHGATIIGDGRATKLRISDETNLGGNPTFKGGAWLQFNRGTLETTQTLTLDDPNRGIFFDVNGGTFNVTTGTLTIDCELTGPSVTAGSLAKQGPGSLILNSPSSTFNGVVYVDSGSTTANDGILLVTTTEALSGARSPIYIRNNNGGSSTLELAGDITLNKWIDLSGRNNSVPSIRNISGNNTMQGVLLQAGGGDYRIQSDSGLLTMTTVLQSAAGGTRTLTFQGDGDVTLTSAIQNGSADQINVVKTGAGTLTLGGACTHTGSVTVSGGTLFANPGNGATNRAMSYVSGITVNDGAILKAGPNGLFGWNGTQTKPITVNAGGLLTTDASDTDVNVGTVTLAGGTLAGGPSTAWGSWNFKRVAGAKLRVTADSSVTALNVGLGTGNAIDIDPGRTLTFSGSITDLSSEGTCALTKNGGSGTLVLSGTNTYTGPTLLDTGTTLVNGSLGNTTVTVASAATLGGTGTIAGPVTINGTHSPGASAGEQDFGGTLDYGAASVLKWELTANSVSPGSFDQVSASGAVTIASGAALDVSFNAPGSGVAFDDIFWTQVRSWTVLTGSSVSGSFTLGAVSNDPGGRILTDYGTLALQQDATSVTLVFTPDITPTEAWRQANFGVDWDNLAVSGDDIDVEKDGNVNVIEYATGTDPNLANGSPVQGTTAGGKLKISFNRNTAATDLILIVTVSDGLDGGWTEIARSENGAAFVATDPSALVSETGTGDIRAVEVTDVVTVNDPAHPKRFMRLKVLR</sequence>
<feature type="signal peptide" evidence="3">
    <location>
        <begin position="1"/>
        <end position="19"/>
    </location>
</feature>
<protein>
    <recommendedName>
        <fullName evidence="6">Autotransporter-associated beta strand repeat-containing protein</fullName>
    </recommendedName>
</protein>
<feature type="chain" id="PRO_5045628664" description="Autotransporter-associated beta strand repeat-containing protein" evidence="3">
    <location>
        <begin position="20"/>
        <end position="1379"/>
    </location>
</feature>
<dbReference type="Proteomes" id="UP001374893">
    <property type="component" value="Chromosome"/>
</dbReference>
<dbReference type="Gene3D" id="2.60.120.200">
    <property type="match status" value="1"/>
</dbReference>
<name>A0ABN6H2Q5_9BACT</name>
<dbReference type="SUPFAM" id="SSF51126">
    <property type="entry name" value="Pectin lyase-like"/>
    <property type="match status" value="1"/>
</dbReference>
<dbReference type="Pfam" id="PF12951">
    <property type="entry name" value="PATR"/>
    <property type="match status" value="3"/>
</dbReference>
<dbReference type="InterPro" id="IPR013320">
    <property type="entry name" value="ConA-like_dom_sf"/>
</dbReference>
<evidence type="ECO:0000256" key="2">
    <source>
        <dbReference type="SAM" id="MobiDB-lite"/>
    </source>
</evidence>
<dbReference type="InterPro" id="IPR013425">
    <property type="entry name" value="Autotrns_rpt"/>
</dbReference>
<keyword evidence="1 3" id="KW-0732">Signal</keyword>
<dbReference type="NCBIfam" id="TIGR02601">
    <property type="entry name" value="autotrns_rpt"/>
    <property type="match status" value="3"/>
</dbReference>